<gene>
    <name evidence="2" type="ORF">B2J93_4775</name>
</gene>
<sequence length="357" mass="37493">MAHHTILDHTTPHNQSSWTSCVDLGRPTWHDRLSTTDLARPTRSCPAAAAAASLALVQARAVCAGLASADGARAVERIEHRAGSFARLSRSSPLAPVDCCRWQAKGERACELARGRGKPSSAVRTSRLGPAATDALLSARARALAAGTTRRGDTSSGGSRRTRSETTHRTYDHGDCVPRAASWVPRTPVGLVIGPSPDPDPDPDTDINIDIDIDIGPDDPGWACSGPDAGDARDSQQIRRGGVGADEMGRVDAKGSLRPDDVQHMSPSRKAPPPTPSAPVVDTGDILGPDRPGLGPGSRCVTAFGSGNSDPFCRDAVSRGDRTGPHRTPPSGPGPEKPPLAHRPRRPRPSSSARQTR</sequence>
<dbReference type="AlphaFoldDB" id="A0A218YV00"/>
<feature type="region of interest" description="Disordered" evidence="1">
    <location>
        <begin position="143"/>
        <end position="174"/>
    </location>
</feature>
<dbReference type="InParanoid" id="A0A218YV00"/>
<feature type="compositionally biased region" description="Basic and acidic residues" evidence="1">
    <location>
        <begin position="312"/>
        <end position="324"/>
    </location>
</feature>
<comment type="caution">
    <text evidence="2">The sequence shown here is derived from an EMBL/GenBank/DDBJ whole genome shotgun (WGS) entry which is preliminary data.</text>
</comment>
<feature type="compositionally biased region" description="Low complexity" evidence="1">
    <location>
        <begin position="143"/>
        <end position="159"/>
    </location>
</feature>
<evidence type="ECO:0000256" key="1">
    <source>
        <dbReference type="SAM" id="MobiDB-lite"/>
    </source>
</evidence>
<reference evidence="2 3" key="1">
    <citation type="submission" date="2017-04" db="EMBL/GenBank/DDBJ databases">
        <title>Draft genome sequence of Marssonina coronaria NL1: causal agent of apple blotch.</title>
        <authorList>
            <person name="Cheng Q."/>
        </authorList>
    </citation>
    <scope>NUCLEOTIDE SEQUENCE [LARGE SCALE GENOMIC DNA]</scope>
    <source>
        <strain evidence="2 3">NL1</strain>
    </source>
</reference>
<feature type="compositionally biased region" description="Pro residues" evidence="1">
    <location>
        <begin position="327"/>
        <end position="338"/>
    </location>
</feature>
<evidence type="ECO:0000313" key="2">
    <source>
        <dbReference type="EMBL" id="OWO98163.1"/>
    </source>
</evidence>
<protein>
    <submittedName>
        <fullName evidence="2">Uncharacterized protein</fullName>
    </submittedName>
</protein>
<feature type="compositionally biased region" description="Basic and acidic residues" evidence="1">
    <location>
        <begin position="247"/>
        <end position="263"/>
    </location>
</feature>
<organism evidence="2 3">
    <name type="scientific">Diplocarpon coronariae</name>
    <dbReference type="NCBI Taxonomy" id="2795749"/>
    <lineage>
        <taxon>Eukaryota</taxon>
        <taxon>Fungi</taxon>
        <taxon>Dikarya</taxon>
        <taxon>Ascomycota</taxon>
        <taxon>Pezizomycotina</taxon>
        <taxon>Leotiomycetes</taxon>
        <taxon>Helotiales</taxon>
        <taxon>Drepanopezizaceae</taxon>
        <taxon>Diplocarpon</taxon>
    </lineage>
</organism>
<dbReference type="EMBL" id="MZNU01000406">
    <property type="protein sequence ID" value="OWO98163.1"/>
    <property type="molecule type" value="Genomic_DNA"/>
</dbReference>
<feature type="region of interest" description="Disordered" evidence="1">
    <location>
        <begin position="218"/>
        <end position="357"/>
    </location>
</feature>
<name>A0A218YV00_9HELO</name>
<keyword evidence="3" id="KW-1185">Reference proteome</keyword>
<feature type="compositionally biased region" description="Basic and acidic residues" evidence="1">
    <location>
        <begin position="162"/>
        <end position="174"/>
    </location>
</feature>
<evidence type="ECO:0000313" key="3">
    <source>
        <dbReference type="Proteomes" id="UP000242519"/>
    </source>
</evidence>
<accession>A0A218YV00</accession>
<dbReference type="Proteomes" id="UP000242519">
    <property type="component" value="Unassembled WGS sequence"/>
</dbReference>
<proteinExistence type="predicted"/>